<dbReference type="InterPro" id="IPR038921">
    <property type="entry name" value="YOR389W-like"/>
</dbReference>
<feature type="region of interest" description="Disordered" evidence="1">
    <location>
        <begin position="129"/>
        <end position="175"/>
    </location>
</feature>
<dbReference type="EMBL" id="KV429130">
    <property type="protein sequence ID" value="KZT64380.1"/>
    <property type="molecule type" value="Genomic_DNA"/>
</dbReference>
<proteinExistence type="predicted"/>
<protein>
    <submittedName>
        <fullName evidence="2">Uncharacterized protein</fullName>
    </submittedName>
</protein>
<name>A0A165LGC3_9APHY</name>
<feature type="compositionally biased region" description="Acidic residues" evidence="1">
    <location>
        <begin position="129"/>
        <end position="173"/>
    </location>
</feature>
<gene>
    <name evidence="2" type="ORF">DAEQUDRAFT_769734</name>
</gene>
<dbReference type="PANTHER" id="PTHR35204">
    <property type="entry name" value="YALI0A21131P"/>
    <property type="match status" value="1"/>
</dbReference>
<dbReference type="STRING" id="1314783.A0A165LGC3"/>
<accession>A0A165LGC3</accession>
<organism evidence="2 3">
    <name type="scientific">Daedalea quercina L-15889</name>
    <dbReference type="NCBI Taxonomy" id="1314783"/>
    <lineage>
        <taxon>Eukaryota</taxon>
        <taxon>Fungi</taxon>
        <taxon>Dikarya</taxon>
        <taxon>Basidiomycota</taxon>
        <taxon>Agaricomycotina</taxon>
        <taxon>Agaricomycetes</taxon>
        <taxon>Polyporales</taxon>
        <taxon>Fomitopsis</taxon>
    </lineage>
</organism>
<evidence type="ECO:0000313" key="3">
    <source>
        <dbReference type="Proteomes" id="UP000076727"/>
    </source>
</evidence>
<sequence length="405" mass="46159">MTWVYGWPLYNRDAVKIAKKHNLVKDLNPGTLRLIEAAHLWVSKKAGFPLMLCCWVGEDTELVYAAYVDYRERAYPPQKILPEDPGWYRHSDGSWSPWGGELWSETDRNPKDNLNSGIWIKDILAAVADDDDEEVGSGEEDSEEGDDDESDEDTDEESTEGSDDATGSDEDSDVTVTDGVHRIFEGPQSLFWTNYASTSTSPSTIFLFDSSLTSLVEARRSMVPDEYRPANLSDEDVAIVPADVAEVMARGPSIGNGVDWQDLARTIQEHFADRLPCMQHLLHQPVVNAITQLTRMRKQLVISLVPYMHREIVEKQGWFAEFAHRCAVRFAFHLPRAEFTKHERVLHHAVAEALHELYGAYTEVWFGVEEKPAPILQRLLEKWKGQFDSLLEWLDWPMCTKAYLL</sequence>
<dbReference type="AlphaFoldDB" id="A0A165LGC3"/>
<keyword evidence="3" id="KW-1185">Reference proteome</keyword>
<dbReference type="PANTHER" id="PTHR35204:SF1">
    <property type="entry name" value="ENTEROTOXIN"/>
    <property type="match status" value="1"/>
</dbReference>
<evidence type="ECO:0000313" key="2">
    <source>
        <dbReference type="EMBL" id="KZT64380.1"/>
    </source>
</evidence>
<reference evidence="2 3" key="1">
    <citation type="journal article" date="2016" name="Mol. Biol. Evol.">
        <title>Comparative Genomics of Early-Diverging Mushroom-Forming Fungi Provides Insights into the Origins of Lignocellulose Decay Capabilities.</title>
        <authorList>
            <person name="Nagy L.G."/>
            <person name="Riley R."/>
            <person name="Tritt A."/>
            <person name="Adam C."/>
            <person name="Daum C."/>
            <person name="Floudas D."/>
            <person name="Sun H."/>
            <person name="Yadav J.S."/>
            <person name="Pangilinan J."/>
            <person name="Larsson K.H."/>
            <person name="Matsuura K."/>
            <person name="Barry K."/>
            <person name="Labutti K."/>
            <person name="Kuo R."/>
            <person name="Ohm R.A."/>
            <person name="Bhattacharya S.S."/>
            <person name="Shirouzu T."/>
            <person name="Yoshinaga Y."/>
            <person name="Martin F.M."/>
            <person name="Grigoriev I.V."/>
            <person name="Hibbett D.S."/>
        </authorList>
    </citation>
    <scope>NUCLEOTIDE SEQUENCE [LARGE SCALE GENOMIC DNA]</scope>
    <source>
        <strain evidence="2 3">L-15889</strain>
    </source>
</reference>
<dbReference type="Proteomes" id="UP000076727">
    <property type="component" value="Unassembled WGS sequence"/>
</dbReference>
<dbReference type="OrthoDB" id="10261782at2759"/>
<evidence type="ECO:0000256" key="1">
    <source>
        <dbReference type="SAM" id="MobiDB-lite"/>
    </source>
</evidence>